<comment type="caution">
    <text evidence="1">The sequence shown here is derived from an EMBL/GenBank/DDBJ whole genome shotgun (WGS) entry which is preliminary data.</text>
</comment>
<evidence type="ECO:0000313" key="2">
    <source>
        <dbReference type="Proteomes" id="UP001273505"/>
    </source>
</evidence>
<dbReference type="Proteomes" id="UP001273505">
    <property type="component" value="Unassembled WGS sequence"/>
</dbReference>
<organism evidence="1 2">
    <name type="scientific">Gilvimarinus gilvus</name>
    <dbReference type="NCBI Taxonomy" id="3058038"/>
    <lineage>
        <taxon>Bacteria</taxon>
        <taxon>Pseudomonadati</taxon>
        <taxon>Pseudomonadota</taxon>
        <taxon>Gammaproteobacteria</taxon>
        <taxon>Cellvibrionales</taxon>
        <taxon>Cellvibrionaceae</taxon>
        <taxon>Gilvimarinus</taxon>
    </lineage>
</organism>
<reference evidence="1 2" key="1">
    <citation type="submission" date="2023-11" db="EMBL/GenBank/DDBJ databases">
        <title>Gilvimarinus fulvus sp. nov., isolated from the surface of Kelp.</title>
        <authorList>
            <person name="Sun Y.Y."/>
            <person name="Gong Y."/>
            <person name="Du Z.J."/>
        </authorList>
    </citation>
    <scope>NUCLEOTIDE SEQUENCE [LARGE SCALE GENOMIC DNA]</scope>
    <source>
        <strain evidence="1 2">SDUM040013</strain>
    </source>
</reference>
<dbReference type="Pfam" id="PF22098">
    <property type="entry name" value="DUF6942"/>
    <property type="match status" value="1"/>
</dbReference>
<name>A0ABU4S0J2_9GAMM</name>
<dbReference type="InterPro" id="IPR054222">
    <property type="entry name" value="DUF6942"/>
</dbReference>
<dbReference type="RefSeq" id="WP_302721114.1">
    <property type="nucleotide sequence ID" value="NZ_JAULRU010000256.1"/>
</dbReference>
<proteinExistence type="predicted"/>
<sequence>MVAGIGEADYGIAFCIANRPPLDDYSRRRCLVPLLPGELHHIVSNSSNHWRKLFNVYAKFIYSLAPELIVANSSPPTWQEYRDQQLLQAGSRLALLFTAPPWKDDALHIIAGKGYAATLNIPKLQWLDAHFAIAPAQRVIVSPYLDYRQLSNERIERLVKIIRQYSLLSF</sequence>
<accession>A0ABU4S0J2</accession>
<protein>
    <submittedName>
        <fullName evidence="1">Uncharacterized protein</fullName>
    </submittedName>
</protein>
<dbReference type="EMBL" id="JAXAFO010000029">
    <property type="protein sequence ID" value="MDX6850677.1"/>
    <property type="molecule type" value="Genomic_DNA"/>
</dbReference>
<gene>
    <name evidence="1" type="ORF">SCD92_14990</name>
</gene>
<evidence type="ECO:0000313" key="1">
    <source>
        <dbReference type="EMBL" id="MDX6850677.1"/>
    </source>
</evidence>
<keyword evidence="2" id="KW-1185">Reference proteome</keyword>